<feature type="region of interest" description="Disordered" evidence="1">
    <location>
        <begin position="1"/>
        <end position="24"/>
    </location>
</feature>
<organism evidence="2 3">
    <name type="scientific">Xyrichtys novacula</name>
    <name type="common">Pearly razorfish</name>
    <name type="synonym">Hemipteronotus novacula</name>
    <dbReference type="NCBI Taxonomy" id="13765"/>
    <lineage>
        <taxon>Eukaryota</taxon>
        <taxon>Metazoa</taxon>
        <taxon>Chordata</taxon>
        <taxon>Craniata</taxon>
        <taxon>Vertebrata</taxon>
        <taxon>Euteleostomi</taxon>
        <taxon>Actinopterygii</taxon>
        <taxon>Neopterygii</taxon>
        <taxon>Teleostei</taxon>
        <taxon>Neoteleostei</taxon>
        <taxon>Acanthomorphata</taxon>
        <taxon>Eupercaria</taxon>
        <taxon>Labriformes</taxon>
        <taxon>Labridae</taxon>
        <taxon>Xyrichtys</taxon>
    </lineage>
</organism>
<accession>A0AAV1EL64</accession>
<dbReference type="AlphaFoldDB" id="A0AAV1EL64"/>
<dbReference type="Proteomes" id="UP001178508">
    <property type="component" value="Chromosome 1"/>
</dbReference>
<sequence length="97" mass="10993">MKAPVGATRRTHSQTKKRTRAHSTMIYRAHKEVSHGGMRNLDFLDSRLRFPKPVLLRLVSSEASRLSKTNRVGVITVQEINAAVRHVQQRIHTRAAA</sequence>
<feature type="compositionally biased region" description="Basic residues" evidence="1">
    <location>
        <begin position="9"/>
        <end position="21"/>
    </location>
</feature>
<proteinExistence type="predicted"/>
<evidence type="ECO:0000313" key="3">
    <source>
        <dbReference type="Proteomes" id="UP001178508"/>
    </source>
</evidence>
<reference evidence="2" key="1">
    <citation type="submission" date="2023-08" db="EMBL/GenBank/DDBJ databases">
        <authorList>
            <person name="Alioto T."/>
            <person name="Alioto T."/>
            <person name="Gomez Garrido J."/>
        </authorList>
    </citation>
    <scope>NUCLEOTIDE SEQUENCE</scope>
</reference>
<dbReference type="EMBL" id="OY660864">
    <property type="protein sequence ID" value="CAJ1049453.1"/>
    <property type="molecule type" value="Genomic_DNA"/>
</dbReference>
<name>A0AAV1EL64_XYRNO</name>
<gene>
    <name evidence="2" type="ORF">XNOV1_A025621</name>
</gene>
<evidence type="ECO:0000256" key="1">
    <source>
        <dbReference type="SAM" id="MobiDB-lite"/>
    </source>
</evidence>
<keyword evidence="3" id="KW-1185">Reference proteome</keyword>
<protein>
    <submittedName>
        <fullName evidence="2">Histone H2B</fullName>
    </submittedName>
</protein>
<evidence type="ECO:0000313" key="2">
    <source>
        <dbReference type="EMBL" id="CAJ1049453.1"/>
    </source>
</evidence>